<gene>
    <name evidence="2" type="ORF">Scep_030961</name>
</gene>
<dbReference type="AlphaFoldDB" id="A0AAP0E0M6"/>
<evidence type="ECO:0000313" key="3">
    <source>
        <dbReference type="Proteomes" id="UP001419268"/>
    </source>
</evidence>
<feature type="compositionally biased region" description="Basic and acidic residues" evidence="1">
    <location>
        <begin position="103"/>
        <end position="115"/>
    </location>
</feature>
<feature type="compositionally biased region" description="Basic and acidic residues" evidence="1">
    <location>
        <begin position="86"/>
        <end position="96"/>
    </location>
</feature>
<dbReference type="Proteomes" id="UP001419268">
    <property type="component" value="Unassembled WGS sequence"/>
</dbReference>
<accession>A0AAP0E0M6</accession>
<evidence type="ECO:0000313" key="2">
    <source>
        <dbReference type="EMBL" id="KAK9084490.1"/>
    </source>
</evidence>
<name>A0AAP0E0M6_9MAGN</name>
<sequence length="181" mass="19446">MFVIFTLDLMFPSSKLLDSPRLSLQNPGFLLSISDKKLKREKKWWRERGGGEGGAGSGDQGRARLSRGRWQRGAAEQGGGRFGTARGKERVNDGGRRAAAAGGRERAAASRRQDDALQQQPSRSGSNATSGGAGSGAGVVNDVEQRRGGALPEQSISSMVRKVCQESNFWNKNLTSFGHIL</sequence>
<dbReference type="EMBL" id="JBBNAG010000013">
    <property type="protein sequence ID" value="KAK9084490.1"/>
    <property type="molecule type" value="Genomic_DNA"/>
</dbReference>
<evidence type="ECO:0000256" key="1">
    <source>
        <dbReference type="SAM" id="MobiDB-lite"/>
    </source>
</evidence>
<protein>
    <submittedName>
        <fullName evidence="2">Uncharacterized protein</fullName>
    </submittedName>
</protein>
<feature type="region of interest" description="Disordered" evidence="1">
    <location>
        <begin position="46"/>
        <end position="140"/>
    </location>
</feature>
<organism evidence="2 3">
    <name type="scientific">Stephania cephalantha</name>
    <dbReference type="NCBI Taxonomy" id="152367"/>
    <lineage>
        <taxon>Eukaryota</taxon>
        <taxon>Viridiplantae</taxon>
        <taxon>Streptophyta</taxon>
        <taxon>Embryophyta</taxon>
        <taxon>Tracheophyta</taxon>
        <taxon>Spermatophyta</taxon>
        <taxon>Magnoliopsida</taxon>
        <taxon>Ranunculales</taxon>
        <taxon>Menispermaceae</taxon>
        <taxon>Menispermoideae</taxon>
        <taxon>Cissampelideae</taxon>
        <taxon>Stephania</taxon>
    </lineage>
</organism>
<keyword evidence="3" id="KW-1185">Reference proteome</keyword>
<reference evidence="2 3" key="1">
    <citation type="submission" date="2024-01" db="EMBL/GenBank/DDBJ databases">
        <title>Genome assemblies of Stephania.</title>
        <authorList>
            <person name="Yang L."/>
        </authorList>
    </citation>
    <scope>NUCLEOTIDE SEQUENCE [LARGE SCALE GENOMIC DNA]</scope>
    <source>
        <strain evidence="2">JXDWG</strain>
        <tissue evidence="2">Leaf</tissue>
    </source>
</reference>
<proteinExistence type="predicted"/>
<comment type="caution">
    <text evidence="2">The sequence shown here is derived from an EMBL/GenBank/DDBJ whole genome shotgun (WGS) entry which is preliminary data.</text>
</comment>